<keyword evidence="2" id="KW-0732">Signal</keyword>
<name>A0A484BS72_DRONA</name>
<feature type="region of interest" description="Disordered" evidence="1">
    <location>
        <begin position="36"/>
        <end position="60"/>
    </location>
</feature>
<gene>
    <name evidence="3" type="ORF">AWZ03_002435</name>
</gene>
<evidence type="ECO:0000313" key="3">
    <source>
        <dbReference type="EMBL" id="TDG51072.1"/>
    </source>
</evidence>
<proteinExistence type="predicted"/>
<reference evidence="3 4" key="1">
    <citation type="journal article" date="2019" name="J. Hered.">
        <title>An Improved Genome Assembly for Drosophila navojoa, the Basal Species in the mojavensis Cluster.</title>
        <authorList>
            <person name="Vanderlinde T."/>
            <person name="Dupim E.G."/>
            <person name="Nazario-Yepiz N.O."/>
            <person name="Carvalho A.B."/>
        </authorList>
    </citation>
    <scope>NUCLEOTIDE SEQUENCE [LARGE SCALE GENOMIC DNA]</scope>
    <source>
        <strain evidence="3">Navoj_Jal97</strain>
        <tissue evidence="3">Whole organism</tissue>
    </source>
</reference>
<evidence type="ECO:0008006" key="5">
    <source>
        <dbReference type="Google" id="ProtNLM"/>
    </source>
</evidence>
<comment type="caution">
    <text evidence="3">The sequence shown here is derived from an EMBL/GenBank/DDBJ whole genome shotgun (WGS) entry which is preliminary data.</text>
</comment>
<dbReference type="OrthoDB" id="10422963at2759"/>
<keyword evidence="4" id="KW-1185">Reference proteome</keyword>
<feature type="chain" id="PRO_5019844464" description="VM domain-containing protein" evidence="2">
    <location>
        <begin position="20"/>
        <end position="112"/>
    </location>
</feature>
<protein>
    <recommendedName>
        <fullName evidence="5">VM domain-containing protein</fullName>
    </recommendedName>
</protein>
<sequence length="112" mass="11929">MKIVAFCLLSSLTVALVLAFPASHNAIDTVPTAELPPAASANAGEGTTAPSSTTDQLRRPRHLLTKLFSPQPQVIVQPIVVQPPHHSPYPNTYIYNGGGRGYNNGYGGNGYW</sequence>
<evidence type="ECO:0000313" key="4">
    <source>
        <dbReference type="Proteomes" id="UP000295192"/>
    </source>
</evidence>
<dbReference type="STRING" id="7232.A0A484BS72"/>
<dbReference type="KEGG" id="dnv:108652842"/>
<dbReference type="EMBL" id="LSRL02000011">
    <property type="protein sequence ID" value="TDG51072.1"/>
    <property type="molecule type" value="Genomic_DNA"/>
</dbReference>
<feature type="signal peptide" evidence="2">
    <location>
        <begin position="1"/>
        <end position="19"/>
    </location>
</feature>
<organism evidence="3 4">
    <name type="scientific">Drosophila navojoa</name>
    <name type="common">Fruit fly</name>
    <dbReference type="NCBI Taxonomy" id="7232"/>
    <lineage>
        <taxon>Eukaryota</taxon>
        <taxon>Metazoa</taxon>
        <taxon>Ecdysozoa</taxon>
        <taxon>Arthropoda</taxon>
        <taxon>Hexapoda</taxon>
        <taxon>Insecta</taxon>
        <taxon>Pterygota</taxon>
        <taxon>Neoptera</taxon>
        <taxon>Endopterygota</taxon>
        <taxon>Diptera</taxon>
        <taxon>Brachycera</taxon>
        <taxon>Muscomorpha</taxon>
        <taxon>Ephydroidea</taxon>
        <taxon>Drosophilidae</taxon>
        <taxon>Drosophila</taxon>
    </lineage>
</organism>
<dbReference type="Proteomes" id="UP000295192">
    <property type="component" value="Unassembled WGS sequence"/>
</dbReference>
<dbReference type="OMA" id="PYYGIRQ"/>
<accession>A0A484BS72</accession>
<dbReference type="AlphaFoldDB" id="A0A484BS72"/>
<evidence type="ECO:0000256" key="2">
    <source>
        <dbReference type="SAM" id="SignalP"/>
    </source>
</evidence>
<evidence type="ECO:0000256" key="1">
    <source>
        <dbReference type="SAM" id="MobiDB-lite"/>
    </source>
</evidence>